<feature type="domain" description="DNA-directed RNA polymerase RBP11-like dimerisation" evidence="6">
    <location>
        <begin position="10"/>
        <end position="84"/>
    </location>
</feature>
<dbReference type="InterPro" id="IPR009025">
    <property type="entry name" value="RBP11-like_dimer"/>
</dbReference>
<reference evidence="8" key="2">
    <citation type="submission" date="2017-05" db="EMBL/GenBank/DDBJ databases">
        <authorList>
            <person name="Song R."/>
            <person name="Chenine A.L."/>
            <person name="Ruprecht R.M."/>
        </authorList>
    </citation>
    <scope>NUCLEOTIDE SEQUENCE</scope>
    <source>
        <strain evidence="8">SCGC AB-777_F03</strain>
    </source>
</reference>
<dbReference type="GO" id="GO:0006351">
    <property type="term" value="P:DNA-templated transcription"/>
    <property type="evidence" value="ECO:0007669"/>
    <property type="project" value="UniProtKB-UniRule"/>
</dbReference>
<evidence type="ECO:0000259" key="6">
    <source>
        <dbReference type="Pfam" id="PF13656"/>
    </source>
</evidence>
<dbReference type="InterPro" id="IPR022905">
    <property type="entry name" value="Rpo11-like"/>
</dbReference>
<comment type="subcellular location">
    <subcellularLocation>
        <location evidence="4">Cytoplasm</location>
    </subcellularLocation>
</comment>
<keyword evidence="2 4" id="KW-0804">Transcription</keyword>
<evidence type="ECO:0000256" key="3">
    <source>
        <dbReference type="ARBA" id="ARBA00025751"/>
    </source>
</evidence>
<comment type="function">
    <text evidence="4">DNA-dependent RNA polymerase (RNAP) catalyzes the transcription of DNA into RNA using the four ribonucleoside triphosphates as substrates.</text>
</comment>
<keyword evidence="4" id="KW-0963">Cytoplasm</keyword>
<reference evidence="7" key="3">
    <citation type="submission" date="2017-05" db="EMBL/GenBank/DDBJ databases">
        <authorList>
            <person name="Munson-Mcgee J.H."/>
        </authorList>
    </citation>
    <scope>NUCLEOTIDE SEQUENCE</scope>
    <source>
        <strain evidence="7">SCGC AB-777_F03</strain>
    </source>
</reference>
<dbReference type="EMBL" id="QEFP02000016">
    <property type="protein sequence ID" value="MCC5447246.1"/>
    <property type="molecule type" value="Genomic_DNA"/>
</dbReference>
<reference evidence="8" key="1">
    <citation type="journal article" date="2015" name="Appl. Environ. Microbiol.">
        <title>Nanoarchaeota, Their Sulfolobales Host, and Nanoarchaeota Virus Distribution across Yellowstone National Park Hot Springs.</title>
        <authorList>
            <person name="Munson-McGee J.H."/>
            <person name="Field E.K."/>
            <person name="Bateson M."/>
            <person name="Rooney C."/>
            <person name="Stepanauskas R."/>
            <person name="Young M.J."/>
        </authorList>
    </citation>
    <scope>NUCLEOTIDE SEQUENCE [LARGE SCALE GENOMIC DNA]</scope>
    <source>
        <strain evidence="8">SCGC AB-777_F03</strain>
    </source>
</reference>
<keyword evidence="4" id="KW-0548">Nucleotidyltransferase</keyword>
<dbReference type="CDD" id="cd06927">
    <property type="entry name" value="RNAP_L"/>
    <property type="match status" value="1"/>
</dbReference>
<evidence type="ECO:0000313" key="7">
    <source>
        <dbReference type="EMBL" id="MCC5447246.1"/>
    </source>
</evidence>
<evidence type="ECO:0000256" key="1">
    <source>
        <dbReference type="ARBA" id="ARBA00022478"/>
    </source>
</evidence>
<name>A0A2T9WLA9_NANST</name>
<dbReference type="RefSeq" id="WP_228615469.1">
    <property type="nucleotide sequence ID" value="NZ_QEFP02000016.1"/>
</dbReference>
<gene>
    <name evidence="4" type="primary">rpo11</name>
    <name evidence="4" type="synonym">rpoL</name>
    <name evidence="7" type="ORF">DDW03_002410</name>
    <name evidence="8" type="ORF">DDW03_01725</name>
</gene>
<keyword evidence="4" id="KW-0808">Transferase</keyword>
<dbReference type="GO" id="GO:0046983">
    <property type="term" value="F:protein dimerization activity"/>
    <property type="evidence" value="ECO:0007669"/>
    <property type="project" value="InterPro"/>
</dbReference>
<dbReference type="Pfam" id="PF13656">
    <property type="entry name" value="RNA_pol_L_2"/>
    <property type="match status" value="1"/>
</dbReference>
<comment type="catalytic activity">
    <reaction evidence="4">
        <text>RNA(n) + a ribonucleoside 5'-triphosphate = RNA(n+1) + diphosphate</text>
        <dbReference type="Rhea" id="RHEA:21248"/>
        <dbReference type="Rhea" id="RHEA-COMP:14527"/>
        <dbReference type="Rhea" id="RHEA-COMP:17342"/>
        <dbReference type="ChEBI" id="CHEBI:33019"/>
        <dbReference type="ChEBI" id="CHEBI:61557"/>
        <dbReference type="ChEBI" id="CHEBI:140395"/>
        <dbReference type="EC" id="2.7.7.6"/>
    </reaction>
</comment>
<sequence>MKINKESETEMEIIFENDKATISMLLKEELDKDPNVIIAAWKENHPLIKDIYLYIKTDGKRKPREVLIDAIKRALDRLNSFEKEYNKIINEIK</sequence>
<reference evidence="7" key="4">
    <citation type="submission" date="2021-11" db="EMBL/GenBank/DDBJ databases">
        <authorList>
            <person name="Munson-Mcgee J."/>
            <person name="Field E."/>
            <person name="Bateson M."/>
            <person name="Rooney C."/>
            <person name="Stepanauskas R."/>
            <person name="Young M."/>
        </authorList>
    </citation>
    <scope>NUCLEOTIDE SEQUENCE</scope>
    <source>
        <strain evidence="7">SCGC AB-777_F03</strain>
    </source>
</reference>
<dbReference type="PANTHER" id="PTHR13946:SF28">
    <property type="entry name" value="DNA-DIRECTED RNA POLYMERASES I AND III SUBUNIT RPAC2"/>
    <property type="match status" value="1"/>
</dbReference>
<accession>A0A2T9WLA9</accession>
<dbReference type="HAMAP" id="MF_00261">
    <property type="entry name" value="RNApol_arch_Rpo11"/>
    <property type="match status" value="1"/>
</dbReference>
<dbReference type="Gene3D" id="3.30.1360.10">
    <property type="entry name" value="RNA polymerase, RBP11-like subunit"/>
    <property type="match status" value="1"/>
</dbReference>
<keyword evidence="5" id="KW-0175">Coiled coil</keyword>
<dbReference type="Proteomes" id="UP000245509">
    <property type="component" value="Unassembled WGS sequence"/>
</dbReference>
<dbReference type="SUPFAM" id="SSF55257">
    <property type="entry name" value="RBP11-like subunits of RNA polymerase"/>
    <property type="match status" value="1"/>
</dbReference>
<dbReference type="GO" id="GO:0000428">
    <property type="term" value="C:DNA-directed RNA polymerase complex"/>
    <property type="evidence" value="ECO:0007669"/>
    <property type="project" value="UniProtKB-KW"/>
</dbReference>
<evidence type="ECO:0000313" key="8">
    <source>
        <dbReference type="EMBL" id="PVU68616.1"/>
    </source>
</evidence>
<feature type="coiled-coil region" evidence="5">
    <location>
        <begin position="64"/>
        <end position="91"/>
    </location>
</feature>
<comment type="subunit">
    <text evidence="4">Part of the RNA polymerase complex.</text>
</comment>
<dbReference type="PANTHER" id="PTHR13946">
    <property type="entry name" value="DNA-DIRECTED RNA POLYMERASE I,II,III"/>
    <property type="match status" value="1"/>
</dbReference>
<proteinExistence type="inferred from homology"/>
<dbReference type="EC" id="2.7.7.6" evidence="4"/>
<keyword evidence="1 4" id="KW-0240">DNA-directed RNA polymerase</keyword>
<evidence type="ECO:0000256" key="5">
    <source>
        <dbReference type="SAM" id="Coils"/>
    </source>
</evidence>
<protein>
    <recommendedName>
        <fullName evidence="4">DNA-directed RNA polymerase subunit Rpo11</fullName>
        <ecNumber evidence="4">2.7.7.6</ecNumber>
    </recommendedName>
    <alternativeName>
        <fullName evidence="4">DNA-directed RNA polymerase subunit L</fullName>
    </alternativeName>
</protein>
<evidence type="ECO:0000256" key="4">
    <source>
        <dbReference type="HAMAP-Rule" id="MF_00261"/>
    </source>
</evidence>
<dbReference type="GO" id="GO:0003899">
    <property type="term" value="F:DNA-directed RNA polymerase activity"/>
    <property type="evidence" value="ECO:0007669"/>
    <property type="project" value="UniProtKB-UniRule"/>
</dbReference>
<dbReference type="AlphaFoldDB" id="A0A2T9WLA9"/>
<evidence type="ECO:0000256" key="2">
    <source>
        <dbReference type="ARBA" id="ARBA00023163"/>
    </source>
</evidence>
<dbReference type="GO" id="GO:0005737">
    <property type="term" value="C:cytoplasm"/>
    <property type="evidence" value="ECO:0007669"/>
    <property type="project" value="UniProtKB-SubCell"/>
</dbReference>
<comment type="caution">
    <text evidence="8">The sequence shown here is derived from an EMBL/GenBank/DDBJ whole genome shotgun (WGS) entry which is preliminary data.</text>
</comment>
<dbReference type="EMBL" id="QEFP01000006">
    <property type="protein sequence ID" value="PVU68616.1"/>
    <property type="molecule type" value="Genomic_DNA"/>
</dbReference>
<organism evidence="8">
    <name type="scientific">Nanobsidianus stetteri</name>
    <dbReference type="NCBI Taxonomy" id="1294122"/>
    <lineage>
        <taxon>Archaea</taxon>
        <taxon>Nanobdellota</taxon>
        <taxon>Candidatus Nanoarchaeia</taxon>
        <taxon>Nanoarchaeales</taxon>
        <taxon>Nanopusillaceae</taxon>
        <taxon>Candidatus Nanobsidianus</taxon>
    </lineage>
</organism>
<dbReference type="InterPro" id="IPR036603">
    <property type="entry name" value="RBP11-like"/>
</dbReference>
<comment type="similarity">
    <text evidence="3 4">Belongs to the archaeal Rpo11/eukaryotic RPB11/RPC19 RNA polymerase subunit family.</text>
</comment>